<feature type="transmembrane region" description="Helical" evidence="2">
    <location>
        <begin position="501"/>
        <end position="520"/>
    </location>
</feature>
<keyword evidence="4" id="KW-1185">Reference proteome</keyword>
<proteinExistence type="predicted"/>
<organism evidence="3 4">
    <name type="scientific">Dactylosporangium cerinum</name>
    <dbReference type="NCBI Taxonomy" id="1434730"/>
    <lineage>
        <taxon>Bacteria</taxon>
        <taxon>Bacillati</taxon>
        <taxon>Actinomycetota</taxon>
        <taxon>Actinomycetes</taxon>
        <taxon>Micromonosporales</taxon>
        <taxon>Micromonosporaceae</taxon>
        <taxon>Dactylosporangium</taxon>
    </lineage>
</organism>
<evidence type="ECO:0008006" key="5">
    <source>
        <dbReference type="Google" id="ProtNLM"/>
    </source>
</evidence>
<dbReference type="RefSeq" id="WP_380128262.1">
    <property type="nucleotide sequence ID" value="NZ_JBHSIU010000130.1"/>
</dbReference>
<dbReference type="Proteomes" id="UP001595912">
    <property type="component" value="Unassembled WGS sequence"/>
</dbReference>
<feature type="compositionally biased region" description="Basic and acidic residues" evidence="1">
    <location>
        <begin position="431"/>
        <end position="442"/>
    </location>
</feature>
<dbReference type="EMBL" id="JBHSIU010000130">
    <property type="protein sequence ID" value="MFC5007624.1"/>
    <property type="molecule type" value="Genomic_DNA"/>
</dbReference>
<feature type="region of interest" description="Disordered" evidence="1">
    <location>
        <begin position="1011"/>
        <end position="1078"/>
    </location>
</feature>
<name>A0ABV9WGW5_9ACTN</name>
<feature type="transmembrane region" description="Helical" evidence="2">
    <location>
        <begin position="471"/>
        <end position="495"/>
    </location>
</feature>
<accession>A0ABV9WGW5</accession>
<comment type="caution">
    <text evidence="3">The sequence shown here is derived from an EMBL/GenBank/DDBJ whole genome shotgun (WGS) entry which is preliminary data.</text>
</comment>
<feature type="transmembrane region" description="Helical" evidence="2">
    <location>
        <begin position="532"/>
        <end position="558"/>
    </location>
</feature>
<feature type="compositionally biased region" description="Pro residues" evidence="1">
    <location>
        <begin position="1067"/>
        <end position="1076"/>
    </location>
</feature>
<feature type="region of interest" description="Disordered" evidence="1">
    <location>
        <begin position="427"/>
        <end position="447"/>
    </location>
</feature>
<evidence type="ECO:0000256" key="1">
    <source>
        <dbReference type="SAM" id="MobiDB-lite"/>
    </source>
</evidence>
<protein>
    <recommendedName>
        <fullName evidence="5">Integral membrane protein</fullName>
    </recommendedName>
</protein>
<keyword evidence="2" id="KW-1133">Transmembrane helix</keyword>
<evidence type="ECO:0000313" key="3">
    <source>
        <dbReference type="EMBL" id="MFC5007624.1"/>
    </source>
</evidence>
<keyword evidence="2" id="KW-0812">Transmembrane</keyword>
<feature type="transmembrane region" description="Helical" evidence="2">
    <location>
        <begin position="211"/>
        <end position="244"/>
    </location>
</feature>
<feature type="region of interest" description="Disordered" evidence="1">
    <location>
        <begin position="1138"/>
        <end position="1193"/>
    </location>
</feature>
<evidence type="ECO:0000256" key="2">
    <source>
        <dbReference type="SAM" id="Phobius"/>
    </source>
</evidence>
<feature type="transmembrane region" description="Helical" evidence="2">
    <location>
        <begin position="41"/>
        <end position="59"/>
    </location>
</feature>
<reference evidence="4" key="1">
    <citation type="journal article" date="2019" name="Int. J. Syst. Evol. Microbiol.">
        <title>The Global Catalogue of Microorganisms (GCM) 10K type strain sequencing project: providing services to taxonomists for standard genome sequencing and annotation.</title>
        <authorList>
            <consortium name="The Broad Institute Genomics Platform"/>
            <consortium name="The Broad Institute Genome Sequencing Center for Infectious Disease"/>
            <person name="Wu L."/>
            <person name="Ma J."/>
        </authorList>
    </citation>
    <scope>NUCLEOTIDE SEQUENCE [LARGE SCALE GENOMIC DNA]</scope>
    <source>
        <strain evidence="4">CGMCC 4.7152</strain>
    </source>
</reference>
<sequence length="1193" mass="127661">MIALRANPTPTLAVVARAAAVERAAARRQTSAARRWTRRGMVFLAILFGALAFLGGAGATPAQAWPWDDVKNLPGIIINFCGPADVPELSTYSGLDNGFGLNTANDADEAKAYAEVRKTVMPGDIPMDGSGYERLKETYPGGGDNELVIHPTYDRYGFSALRWTNFQQGCASTGFWSAAPTNYVFDFLVKVPTILTMAGVRLALDNSLYDIFGALISPFVAVFAAIFRPWVVLFAILIGLPLVWVRTRGSVSKMLSAALWIAFIMGTFLWVTNNTSTVVKTANTFVTSFTSEAGCQLMAAGVEGSAGTCDGDGGSAGLNNALWRGIPYNTWMLGEVGDDQAGRDRAAEAEGRIGWSQAILNGLYVGTNDKGLPDAKGEDVLADAEAWNKATYGKNGDDTKTNLWTKEDQWKKVPFLTVVKFMCNDDEEDNGKDGNGDGENNRWSRSSCEAGKAGTAAWIGNFRGEHYDQRLVAAFTGGVASAAVFIALVFAALFVAYQKMMFFWILLWAPLWLAIGAIPQRREYAVKYAERAVAVVIYQCVGVLVVLFVANSLAVLLFPPPGSNVPDVPWALKPFAAILYFITMITLYFPARKIGTAVTKNDTEIVRKTLDAPSDAAKWTIKTTVKAAVVAGVAAATGGTSLGAAALASGKAGSAATLLSSAGGKTGKLVSSGLRLAEWRKNLGDLKGMADGRKRAEQAGAAALLKQDPAKYGLRPGQQPTKGAIAKAVSDFRSTAKAHERGSAAEEEYTKAMQQQFAGHRRKHGEYHPLDPANPANKDLDPGVLRARMLLSMKGQALDVVNSPKWGSGEDLKARLVLPSDQIKLNAGVTTDREAAQNLGGPSGILAQYDNNPGLMDPRHQATPALMKLMFTEANPDSEQFKQAFREATGAVAAYGVPNRVEGVWSVGQTAQDFSPMSVLGVMRQLNAADGPHQRLDDAIVFSAAAASIPADHPAFAAVNQYREALANPGVGVGEVNALGMNVVNAFTTDNPQVIQASIVDRELVEQFEESGRRFAQQSGTREGWAPIAGWAPNSAPPDGRPDRDPAPSYATDSPAPDRPWSRIEPTEPPPPPPSYRAPAVDGFWSGFNQYEFTRDIAAAVEPLIARDIQPGRDLRVVLDQAAGNPFALADEVSRLVRDELRSSNQPAPPDPTGPPSGERPDPGHDAGPFEGNGGDRGHGFFPNLDDGWDEPR</sequence>
<evidence type="ECO:0000313" key="4">
    <source>
        <dbReference type="Proteomes" id="UP001595912"/>
    </source>
</evidence>
<feature type="transmembrane region" description="Helical" evidence="2">
    <location>
        <begin position="183"/>
        <end position="204"/>
    </location>
</feature>
<feature type="transmembrane region" description="Helical" evidence="2">
    <location>
        <begin position="570"/>
        <end position="591"/>
    </location>
</feature>
<keyword evidence="2" id="KW-0472">Membrane</keyword>
<gene>
    <name evidence="3" type="ORF">ACFPIJ_58690</name>
</gene>
<feature type="transmembrane region" description="Helical" evidence="2">
    <location>
        <begin position="250"/>
        <end position="271"/>
    </location>
</feature>